<proteinExistence type="inferred from homology"/>
<comment type="subcellular location">
    <subcellularLocation>
        <location evidence="9">Cytoplasm</location>
    </subcellularLocation>
</comment>
<dbReference type="Proteomes" id="UP000094580">
    <property type="component" value="Unassembled WGS sequence"/>
</dbReference>
<keyword evidence="3 9" id="KW-0028">Amino-acid biosynthesis</keyword>
<feature type="binding site" evidence="9">
    <location>
        <position position="155"/>
    </location>
    <ligand>
        <name>substrate</name>
    </ligand>
</feature>
<dbReference type="SUPFAM" id="SSF53633">
    <property type="entry name" value="Carbamate kinase-like"/>
    <property type="match status" value="1"/>
</dbReference>
<dbReference type="PIRSF" id="PIRSF000728">
    <property type="entry name" value="NAGK"/>
    <property type="match status" value="1"/>
</dbReference>
<organism evidence="11 12">
    <name type="scientific">Gottfriedia luciferensis</name>
    <dbReference type="NCBI Taxonomy" id="178774"/>
    <lineage>
        <taxon>Bacteria</taxon>
        <taxon>Bacillati</taxon>
        <taxon>Bacillota</taxon>
        <taxon>Bacilli</taxon>
        <taxon>Bacillales</taxon>
        <taxon>Bacillaceae</taxon>
        <taxon>Gottfriedia</taxon>
    </lineage>
</organism>
<keyword evidence="5 9" id="KW-0547">Nucleotide-binding</keyword>
<comment type="function">
    <text evidence="9">Catalyzes the ATP-dependent phosphorylation of N-acetyl-L-glutamate.</text>
</comment>
<keyword evidence="4 9" id="KW-0808">Transferase</keyword>
<evidence type="ECO:0000313" key="12">
    <source>
        <dbReference type="Proteomes" id="UP000094580"/>
    </source>
</evidence>
<evidence type="ECO:0000259" key="10">
    <source>
        <dbReference type="Pfam" id="PF00696"/>
    </source>
</evidence>
<evidence type="ECO:0000256" key="6">
    <source>
        <dbReference type="ARBA" id="ARBA00022777"/>
    </source>
</evidence>
<keyword evidence="12" id="KW-1185">Reference proteome</keyword>
<dbReference type="NCBIfam" id="TIGR00761">
    <property type="entry name" value="argB"/>
    <property type="match status" value="1"/>
</dbReference>
<feature type="domain" description="Aspartate/glutamate/uridylate kinase" evidence="10">
    <location>
        <begin position="3"/>
        <end position="224"/>
    </location>
</feature>
<dbReference type="CDD" id="cd04238">
    <property type="entry name" value="AAK_NAGK-like"/>
    <property type="match status" value="1"/>
</dbReference>
<dbReference type="InterPro" id="IPR004662">
    <property type="entry name" value="AcgluKinase_fam"/>
</dbReference>
<keyword evidence="7 9" id="KW-0067">ATP-binding</keyword>
<comment type="similarity">
    <text evidence="9">Belongs to the acetylglutamate kinase family. ArgB subfamily.</text>
</comment>
<dbReference type="InterPro" id="IPR037528">
    <property type="entry name" value="ArgB"/>
</dbReference>
<feature type="site" description="Transition state stabilizer" evidence="9">
    <location>
        <position position="215"/>
    </location>
</feature>
<evidence type="ECO:0000256" key="2">
    <source>
        <dbReference type="ARBA" id="ARBA00022571"/>
    </source>
</evidence>
<dbReference type="RefSeq" id="WP_025568799.1">
    <property type="nucleotide sequence ID" value="NZ_MDKC01000002.1"/>
</dbReference>
<comment type="caution">
    <text evidence="11">The sequence shown here is derived from an EMBL/GenBank/DDBJ whole genome shotgun (WGS) entry which is preliminary data.</text>
</comment>
<accession>A0ABX2ZUR6</accession>
<feature type="binding site" evidence="9">
    <location>
        <position position="62"/>
    </location>
    <ligand>
        <name>substrate</name>
    </ligand>
</feature>
<dbReference type="GO" id="GO:0016301">
    <property type="term" value="F:kinase activity"/>
    <property type="evidence" value="ECO:0007669"/>
    <property type="project" value="UniProtKB-KW"/>
</dbReference>
<dbReference type="EMBL" id="MDKC01000002">
    <property type="protein sequence ID" value="ODG93437.1"/>
    <property type="molecule type" value="Genomic_DNA"/>
</dbReference>
<comment type="pathway">
    <text evidence="1 9">Amino-acid biosynthesis; L-arginine biosynthesis; N(2)-acetyl-L-ornithine from L-glutamate: step 2/4.</text>
</comment>
<evidence type="ECO:0000256" key="9">
    <source>
        <dbReference type="HAMAP-Rule" id="MF_00082"/>
    </source>
</evidence>
<evidence type="ECO:0000256" key="4">
    <source>
        <dbReference type="ARBA" id="ARBA00022679"/>
    </source>
</evidence>
<dbReference type="HAMAP" id="MF_00082">
    <property type="entry name" value="ArgB"/>
    <property type="match status" value="1"/>
</dbReference>
<dbReference type="EC" id="2.7.2.8" evidence="9"/>
<keyword evidence="9" id="KW-0963">Cytoplasm</keyword>
<evidence type="ECO:0000256" key="3">
    <source>
        <dbReference type="ARBA" id="ARBA00022605"/>
    </source>
</evidence>
<dbReference type="PANTHER" id="PTHR23342">
    <property type="entry name" value="N-ACETYLGLUTAMATE SYNTHASE"/>
    <property type="match status" value="1"/>
</dbReference>
<gene>
    <name evidence="9" type="primary">argB</name>
    <name evidence="11" type="ORF">BED47_03890</name>
</gene>
<dbReference type="InterPro" id="IPR036393">
    <property type="entry name" value="AceGlu_kinase-like_sf"/>
</dbReference>
<keyword evidence="2 9" id="KW-0055">Arginine biosynthesis</keyword>
<protein>
    <recommendedName>
        <fullName evidence="9">Acetylglutamate kinase</fullName>
        <ecNumber evidence="9">2.7.2.8</ecNumber>
    </recommendedName>
    <alternativeName>
        <fullName evidence="9">N-acetyl-L-glutamate 5-phosphotransferase</fullName>
    </alternativeName>
    <alternativeName>
        <fullName evidence="9">NAG kinase</fullName>
        <shortName evidence="9">NAGK</shortName>
    </alternativeName>
</protein>
<dbReference type="Gene3D" id="3.40.1160.10">
    <property type="entry name" value="Acetylglutamate kinase-like"/>
    <property type="match status" value="1"/>
</dbReference>
<dbReference type="InterPro" id="IPR001048">
    <property type="entry name" value="Asp/Glu/Uridylate_kinase"/>
</dbReference>
<comment type="catalytic activity">
    <reaction evidence="8 9">
        <text>N-acetyl-L-glutamate + ATP = N-acetyl-L-glutamyl 5-phosphate + ADP</text>
        <dbReference type="Rhea" id="RHEA:14629"/>
        <dbReference type="ChEBI" id="CHEBI:30616"/>
        <dbReference type="ChEBI" id="CHEBI:44337"/>
        <dbReference type="ChEBI" id="CHEBI:57936"/>
        <dbReference type="ChEBI" id="CHEBI:456216"/>
        <dbReference type="EC" id="2.7.2.8"/>
    </reaction>
</comment>
<evidence type="ECO:0000256" key="8">
    <source>
        <dbReference type="ARBA" id="ARBA00048141"/>
    </source>
</evidence>
<keyword evidence="6 9" id="KW-0418">Kinase</keyword>
<evidence type="ECO:0000313" key="11">
    <source>
        <dbReference type="EMBL" id="ODG93437.1"/>
    </source>
</evidence>
<sequence length="256" mass="27788">METVVIKLGGSLIHNLSNTFFENINQLKMSGKKVILVHGGGPLINNLLLKFSIPVEMEDGIRKTSSEVLEIVEYVLNGKINKDLTIICNQYNIKAIGLSGCDNLLLEASLYNKGKLGWVGEIEDVNTNLLDLLLNNDYVPVISPVGVDKIGQKYNINADEAAKSIAKAMNAELLCFITNTNGVLDLEQKLIEKITPSEVDKLINEKTIYGGMIPKVTSALNALNVVNSVAIVGENFLNENGTINGTVFTKGVVLSE</sequence>
<name>A0ABX2ZUR6_9BACI</name>
<dbReference type="Pfam" id="PF00696">
    <property type="entry name" value="AA_kinase"/>
    <property type="match status" value="1"/>
</dbReference>
<dbReference type="PANTHER" id="PTHR23342:SF0">
    <property type="entry name" value="N-ACETYLGLUTAMATE SYNTHASE, MITOCHONDRIAL"/>
    <property type="match status" value="1"/>
</dbReference>
<evidence type="ECO:0000256" key="7">
    <source>
        <dbReference type="ARBA" id="ARBA00022840"/>
    </source>
</evidence>
<evidence type="ECO:0000256" key="1">
    <source>
        <dbReference type="ARBA" id="ARBA00004828"/>
    </source>
</evidence>
<feature type="site" description="Transition state stabilizer" evidence="9">
    <location>
        <position position="7"/>
    </location>
</feature>
<feature type="binding site" evidence="9">
    <location>
        <begin position="40"/>
        <end position="41"/>
    </location>
    <ligand>
        <name>substrate</name>
    </ligand>
</feature>
<reference evidence="11 12" key="1">
    <citation type="submission" date="2016-07" db="EMBL/GenBank/DDBJ databases">
        <authorList>
            <person name="Townsley L."/>
            <person name="Shank E.A."/>
        </authorList>
    </citation>
    <scope>NUCLEOTIDE SEQUENCE [LARGE SCALE GENOMIC DNA]</scope>
    <source>
        <strain evidence="11 12">CH01</strain>
    </source>
</reference>
<evidence type="ECO:0000256" key="5">
    <source>
        <dbReference type="ARBA" id="ARBA00022741"/>
    </source>
</evidence>